<protein>
    <submittedName>
        <fullName evidence="6">Type I restriction enzyme, S subunit</fullName>
    </submittedName>
    <submittedName>
        <fullName evidence="5">Type i restriction-modification system specificity subunit</fullName>
    </submittedName>
</protein>
<comment type="caution">
    <text evidence="5">The sequence shown here is derived from an EMBL/GenBank/DDBJ whole genome shotgun (WGS) entry which is preliminary data.</text>
</comment>
<dbReference type="Proteomes" id="UP000182818">
    <property type="component" value="Unassembled WGS sequence"/>
</dbReference>
<dbReference type="OrthoDB" id="9795776at2"/>
<feature type="domain" description="Type I restriction modification DNA specificity" evidence="4">
    <location>
        <begin position="138"/>
        <end position="307"/>
    </location>
</feature>
<dbReference type="SUPFAM" id="SSF116734">
    <property type="entry name" value="DNA methylase specificity domain"/>
    <property type="match status" value="2"/>
</dbReference>
<dbReference type="Pfam" id="PF01420">
    <property type="entry name" value="Methylase_S"/>
    <property type="match status" value="2"/>
</dbReference>
<dbReference type="Proteomes" id="UP000051749">
    <property type="component" value="Unassembled WGS sequence"/>
</dbReference>
<reference evidence="5 7" key="1">
    <citation type="journal article" date="2015" name="Genome Announc.">
        <title>Expanding the biotechnology potential of lactobacilli through comparative genomics of 213 strains and associated genera.</title>
        <authorList>
            <person name="Sun Z."/>
            <person name="Harris H.M."/>
            <person name="McCann A."/>
            <person name="Guo C."/>
            <person name="Argimon S."/>
            <person name="Zhang W."/>
            <person name="Yang X."/>
            <person name="Jeffery I.B."/>
            <person name="Cooney J.C."/>
            <person name="Kagawa T.F."/>
            <person name="Liu W."/>
            <person name="Song Y."/>
            <person name="Salvetti E."/>
            <person name="Wrobel A."/>
            <person name="Rasinkangas P."/>
            <person name="Parkhill J."/>
            <person name="Rea M.C."/>
            <person name="O'Sullivan O."/>
            <person name="Ritari J."/>
            <person name="Douillard F.P."/>
            <person name="Paul Ross R."/>
            <person name="Yang R."/>
            <person name="Briner A.E."/>
            <person name="Felis G.E."/>
            <person name="de Vos W.M."/>
            <person name="Barrangou R."/>
            <person name="Klaenhammer T.R."/>
            <person name="Caufield P.W."/>
            <person name="Cui Y."/>
            <person name="Zhang H."/>
            <person name="O'Toole P.W."/>
        </authorList>
    </citation>
    <scope>NUCLEOTIDE SEQUENCE [LARGE SCALE GENOMIC DNA]</scope>
    <source>
        <strain evidence="5 7">DSM 22301</strain>
    </source>
</reference>
<dbReference type="STRING" id="319653.SAMN04487973_10188"/>
<dbReference type="Gene3D" id="3.90.220.20">
    <property type="entry name" value="DNA methylase specificity domains"/>
    <property type="match status" value="2"/>
</dbReference>
<evidence type="ECO:0000256" key="2">
    <source>
        <dbReference type="ARBA" id="ARBA00022747"/>
    </source>
</evidence>
<dbReference type="InterPro" id="IPR000055">
    <property type="entry name" value="Restrct_endonuc_typeI_TRD"/>
</dbReference>
<name>A0A0R2KAB4_9LACO</name>
<dbReference type="AlphaFoldDB" id="A0A0R2KAB4"/>
<gene>
    <name evidence="5" type="ORF">IV87_GL000079</name>
    <name evidence="6" type="ORF">SAMN04487973_10188</name>
</gene>
<dbReference type="EMBL" id="FOGK01000001">
    <property type="protein sequence ID" value="SER02717.1"/>
    <property type="molecule type" value="Genomic_DNA"/>
</dbReference>
<evidence type="ECO:0000313" key="6">
    <source>
        <dbReference type="EMBL" id="SER02717.1"/>
    </source>
</evidence>
<dbReference type="InterPro" id="IPR044946">
    <property type="entry name" value="Restrct_endonuc_typeI_TRD_sf"/>
</dbReference>
<keyword evidence="3" id="KW-0238">DNA-binding</keyword>
<reference evidence="6 8" key="2">
    <citation type="submission" date="2016-10" db="EMBL/GenBank/DDBJ databases">
        <authorList>
            <person name="Varghese N."/>
            <person name="Submissions S."/>
        </authorList>
    </citation>
    <scope>NUCLEOTIDE SEQUENCE [LARGE SCALE GENOMIC DNA]</scope>
    <source>
        <strain evidence="6 8">CGMCC 1.3889</strain>
    </source>
</reference>
<evidence type="ECO:0000259" key="4">
    <source>
        <dbReference type="Pfam" id="PF01420"/>
    </source>
</evidence>
<evidence type="ECO:0000256" key="1">
    <source>
        <dbReference type="ARBA" id="ARBA00010923"/>
    </source>
</evidence>
<dbReference type="PATRIC" id="fig|319653.3.peg.79"/>
<evidence type="ECO:0000313" key="5">
    <source>
        <dbReference type="EMBL" id="KRN83610.1"/>
    </source>
</evidence>
<dbReference type="GO" id="GO:0003677">
    <property type="term" value="F:DNA binding"/>
    <property type="evidence" value="ECO:0007669"/>
    <property type="project" value="UniProtKB-KW"/>
</dbReference>
<dbReference type="Gene3D" id="1.10.287.1120">
    <property type="entry name" value="Bipartite methylase S protein"/>
    <property type="match status" value="1"/>
</dbReference>
<comment type="similarity">
    <text evidence="1">Belongs to the type-I restriction system S methylase family.</text>
</comment>
<sequence length="317" mass="35543">MLSVDKWLSDQNGVGIGRKGTIDSPQLLEAPFWTVDTLFYLIPDPGFALLFIYSFCQLVNWKKLDESTGVPSLSKKTIEALKINIPCKTEQQKIGAIFAKLDSLIAANQSKLEELKTVKKLAMQKVFDQEWRFRGFTDPWEQRKLGDVVDWSRGEGLSKKYLNTKKNGIPAIHYADLYKFGPIMRQTLHFTNSHTGKVLKEGDLLFPMSDVTPKGLARVVSVITNGILAGGDILIASPQKDFGSFLSYEINKNKGQILRYVTGTTIRHINANSLSKLIVHGTKKAEELEISKLLISIDSLIAANQRQQKKPWIRGPP</sequence>
<evidence type="ECO:0000256" key="3">
    <source>
        <dbReference type="ARBA" id="ARBA00023125"/>
    </source>
</evidence>
<proteinExistence type="inferred from homology"/>
<evidence type="ECO:0000313" key="8">
    <source>
        <dbReference type="Proteomes" id="UP000182818"/>
    </source>
</evidence>
<dbReference type="EMBL" id="JQBY01000001">
    <property type="protein sequence ID" value="KRN83610.1"/>
    <property type="molecule type" value="Genomic_DNA"/>
</dbReference>
<dbReference type="GO" id="GO:0009307">
    <property type="term" value="P:DNA restriction-modification system"/>
    <property type="evidence" value="ECO:0007669"/>
    <property type="project" value="UniProtKB-KW"/>
</dbReference>
<organism evidence="5 7">
    <name type="scientific">Pediococcus ethanolidurans</name>
    <dbReference type="NCBI Taxonomy" id="319653"/>
    <lineage>
        <taxon>Bacteria</taxon>
        <taxon>Bacillati</taxon>
        <taxon>Bacillota</taxon>
        <taxon>Bacilli</taxon>
        <taxon>Lactobacillales</taxon>
        <taxon>Lactobacillaceae</taxon>
        <taxon>Pediococcus</taxon>
    </lineage>
</organism>
<dbReference type="InterPro" id="IPR052021">
    <property type="entry name" value="Type-I_RS_S_subunit"/>
</dbReference>
<dbReference type="PANTHER" id="PTHR30408:SF12">
    <property type="entry name" value="TYPE I RESTRICTION ENZYME MJAVIII SPECIFICITY SUBUNIT"/>
    <property type="match status" value="1"/>
</dbReference>
<evidence type="ECO:0000313" key="7">
    <source>
        <dbReference type="Proteomes" id="UP000051749"/>
    </source>
</evidence>
<keyword evidence="8" id="KW-1185">Reference proteome</keyword>
<feature type="domain" description="Type I restriction modification DNA specificity" evidence="4">
    <location>
        <begin position="25"/>
        <end position="116"/>
    </location>
</feature>
<accession>A0A0R2KAB4</accession>
<dbReference type="PANTHER" id="PTHR30408">
    <property type="entry name" value="TYPE-1 RESTRICTION ENZYME ECOKI SPECIFICITY PROTEIN"/>
    <property type="match status" value="1"/>
</dbReference>
<keyword evidence="2" id="KW-0680">Restriction system</keyword>